<gene>
    <name evidence="1" type="ORF">N7493_010859</name>
</gene>
<evidence type="ECO:0000313" key="1">
    <source>
        <dbReference type="EMBL" id="KAJ5703721.1"/>
    </source>
</evidence>
<accession>A0AAD6HB17</accession>
<reference evidence="1" key="1">
    <citation type="journal article" date="2023" name="IMA Fungus">
        <title>Comparative genomic study of the Penicillium genus elucidates a diverse pangenome and 15 lateral gene transfer events.</title>
        <authorList>
            <person name="Petersen C."/>
            <person name="Sorensen T."/>
            <person name="Nielsen M.R."/>
            <person name="Sondergaard T.E."/>
            <person name="Sorensen J.L."/>
            <person name="Fitzpatrick D.A."/>
            <person name="Frisvad J.C."/>
            <person name="Nielsen K.L."/>
        </authorList>
    </citation>
    <scope>NUCLEOTIDE SEQUENCE</scope>
    <source>
        <strain evidence="1">IBT 17514</strain>
    </source>
</reference>
<proteinExistence type="predicted"/>
<protein>
    <submittedName>
        <fullName evidence="1">Uncharacterized protein</fullName>
    </submittedName>
</protein>
<organism evidence="1 2">
    <name type="scientific">Penicillium malachiteum</name>
    <dbReference type="NCBI Taxonomy" id="1324776"/>
    <lineage>
        <taxon>Eukaryota</taxon>
        <taxon>Fungi</taxon>
        <taxon>Dikarya</taxon>
        <taxon>Ascomycota</taxon>
        <taxon>Pezizomycotina</taxon>
        <taxon>Eurotiomycetes</taxon>
        <taxon>Eurotiomycetidae</taxon>
        <taxon>Eurotiales</taxon>
        <taxon>Aspergillaceae</taxon>
        <taxon>Penicillium</taxon>
    </lineage>
</organism>
<dbReference type="EMBL" id="JAQJAN010000020">
    <property type="protein sequence ID" value="KAJ5703721.1"/>
    <property type="molecule type" value="Genomic_DNA"/>
</dbReference>
<name>A0AAD6HB17_9EURO</name>
<keyword evidence="2" id="KW-1185">Reference proteome</keyword>
<dbReference type="AlphaFoldDB" id="A0AAD6HB17"/>
<sequence length="143" mass="16351">MAYAAFDNDYIYQPRLPDLRDPTRLDAPTPGRNWTPSVICSSPDREPLIFSERSSPLLLDIAVKEYAIWHQSRVSSETFRENIQKARDVALENCLDLKQIHDDQDADFFVKNGVKAGAARRFVSDIARWVTLNRDPNGIEDQS</sequence>
<dbReference type="Proteomes" id="UP001215712">
    <property type="component" value="Unassembled WGS sequence"/>
</dbReference>
<reference evidence="1" key="2">
    <citation type="submission" date="2023-01" db="EMBL/GenBank/DDBJ databases">
        <authorList>
            <person name="Petersen C."/>
        </authorList>
    </citation>
    <scope>NUCLEOTIDE SEQUENCE</scope>
    <source>
        <strain evidence="1">IBT 17514</strain>
    </source>
</reference>
<comment type="caution">
    <text evidence="1">The sequence shown here is derived from an EMBL/GenBank/DDBJ whole genome shotgun (WGS) entry which is preliminary data.</text>
</comment>
<evidence type="ECO:0000313" key="2">
    <source>
        <dbReference type="Proteomes" id="UP001215712"/>
    </source>
</evidence>